<sequence>MLLFIGFLGLLGLTIIAIVFCMVILGLSYFFIKRARLYFNTLKELKKVQPFHWVLMRAK</sequence>
<protein>
    <submittedName>
        <fullName evidence="2">Putative membrane protein YqhA</fullName>
    </submittedName>
</protein>
<organism evidence="2 3">
    <name type="scientific">Bartonella callosciuri</name>
    <dbReference type="NCBI Taxonomy" id="686223"/>
    <lineage>
        <taxon>Bacteria</taxon>
        <taxon>Pseudomonadati</taxon>
        <taxon>Pseudomonadota</taxon>
        <taxon>Alphaproteobacteria</taxon>
        <taxon>Hyphomicrobiales</taxon>
        <taxon>Bartonellaceae</taxon>
        <taxon>Bartonella</taxon>
    </lineage>
</organism>
<reference evidence="2 3" key="1">
    <citation type="submission" date="2020-08" db="EMBL/GenBank/DDBJ databases">
        <title>Genomic Encyclopedia of Type Strains, Phase IV (KMG-IV): sequencing the most valuable type-strain genomes for metagenomic binning, comparative biology and taxonomic classification.</title>
        <authorList>
            <person name="Goeker M."/>
        </authorList>
    </citation>
    <scope>NUCLEOTIDE SEQUENCE [LARGE SCALE GENOMIC DNA]</scope>
    <source>
        <strain evidence="2 3">DSM 28538</strain>
    </source>
</reference>
<comment type="caution">
    <text evidence="2">The sequence shown here is derived from an EMBL/GenBank/DDBJ whole genome shotgun (WGS) entry which is preliminary data.</text>
</comment>
<evidence type="ECO:0000313" key="2">
    <source>
        <dbReference type="EMBL" id="MBB5074461.1"/>
    </source>
</evidence>
<gene>
    <name evidence="2" type="ORF">HNQ69_001604</name>
</gene>
<keyword evidence="1" id="KW-1133">Transmembrane helix</keyword>
<evidence type="ECO:0000256" key="1">
    <source>
        <dbReference type="SAM" id="Phobius"/>
    </source>
</evidence>
<evidence type="ECO:0000313" key="3">
    <source>
        <dbReference type="Proteomes" id="UP000561417"/>
    </source>
</evidence>
<feature type="transmembrane region" description="Helical" evidence="1">
    <location>
        <begin position="6"/>
        <end position="32"/>
    </location>
</feature>
<name>A0A840NTS2_9HYPH</name>
<dbReference type="Proteomes" id="UP000561417">
    <property type="component" value="Unassembled WGS sequence"/>
</dbReference>
<keyword evidence="1" id="KW-0472">Membrane</keyword>
<dbReference type="EMBL" id="JACHIM010000014">
    <property type="protein sequence ID" value="MBB5074461.1"/>
    <property type="molecule type" value="Genomic_DNA"/>
</dbReference>
<keyword evidence="3" id="KW-1185">Reference proteome</keyword>
<dbReference type="AlphaFoldDB" id="A0A840NTS2"/>
<keyword evidence="1" id="KW-0812">Transmembrane</keyword>
<proteinExistence type="predicted"/>
<accession>A0A840NTS2</accession>